<comment type="caution">
    <text evidence="2">The sequence shown here is derived from an EMBL/GenBank/DDBJ whole genome shotgun (WGS) entry which is preliminary data.</text>
</comment>
<sequence>MDQIATRPFRNDDYNACLSIFDGNVPKFFSPDERVEFAQFLDSIGSSTNLYLVLTLSDCIVACGGLSIGPDPRTASLCWGMVDPVWHRQGLGTRLTIERLKLARSSAEVAEVVLATSQHTSPFYERHGFRVVNITPNGFTAGLDRYDMMLRLV</sequence>
<dbReference type="InterPro" id="IPR000182">
    <property type="entry name" value="GNAT_dom"/>
</dbReference>
<evidence type="ECO:0000313" key="2">
    <source>
        <dbReference type="EMBL" id="TDK31270.1"/>
    </source>
</evidence>
<proteinExistence type="predicted"/>
<evidence type="ECO:0000313" key="3">
    <source>
        <dbReference type="Proteomes" id="UP000295238"/>
    </source>
</evidence>
<dbReference type="Pfam" id="PF13673">
    <property type="entry name" value="Acetyltransf_10"/>
    <property type="match status" value="1"/>
</dbReference>
<dbReference type="InterPro" id="IPR016181">
    <property type="entry name" value="Acyl_CoA_acyltransferase"/>
</dbReference>
<dbReference type="PROSITE" id="PS51186">
    <property type="entry name" value="GNAT"/>
    <property type="match status" value="1"/>
</dbReference>
<gene>
    <name evidence="2" type="ORF">E2F50_20225</name>
</gene>
<accession>A0A4R5U9G8</accession>
<dbReference type="CDD" id="cd04301">
    <property type="entry name" value="NAT_SF"/>
    <property type="match status" value="1"/>
</dbReference>
<dbReference type="Gene3D" id="3.40.630.30">
    <property type="match status" value="1"/>
</dbReference>
<dbReference type="GO" id="GO:0016747">
    <property type="term" value="F:acyltransferase activity, transferring groups other than amino-acyl groups"/>
    <property type="evidence" value="ECO:0007669"/>
    <property type="project" value="InterPro"/>
</dbReference>
<evidence type="ECO:0000259" key="1">
    <source>
        <dbReference type="PROSITE" id="PS51186"/>
    </source>
</evidence>
<keyword evidence="2" id="KW-0808">Transferase</keyword>
<keyword evidence="3" id="KW-1185">Reference proteome</keyword>
<dbReference type="OrthoDB" id="2380306at2"/>
<dbReference type="AlphaFoldDB" id="A0A4R5U9G8"/>
<dbReference type="SUPFAM" id="SSF55729">
    <property type="entry name" value="Acyl-CoA N-acyltransferases (Nat)"/>
    <property type="match status" value="1"/>
</dbReference>
<protein>
    <submittedName>
        <fullName evidence="2">GNAT family N-acetyltransferase</fullName>
    </submittedName>
</protein>
<dbReference type="Proteomes" id="UP000295238">
    <property type="component" value="Unassembled WGS sequence"/>
</dbReference>
<organism evidence="2 3">
    <name type="scientific">Rhizobium deserti</name>
    <dbReference type="NCBI Taxonomy" id="2547961"/>
    <lineage>
        <taxon>Bacteria</taxon>
        <taxon>Pseudomonadati</taxon>
        <taxon>Pseudomonadota</taxon>
        <taxon>Alphaproteobacteria</taxon>
        <taxon>Hyphomicrobiales</taxon>
        <taxon>Rhizobiaceae</taxon>
        <taxon>Rhizobium/Agrobacterium group</taxon>
        <taxon>Rhizobium</taxon>
    </lineage>
</organism>
<feature type="domain" description="N-acetyltransferase" evidence="1">
    <location>
        <begin position="4"/>
        <end position="153"/>
    </location>
</feature>
<dbReference type="EMBL" id="SMTL01000007">
    <property type="protein sequence ID" value="TDK31270.1"/>
    <property type="molecule type" value="Genomic_DNA"/>
</dbReference>
<dbReference type="RefSeq" id="WP_133317986.1">
    <property type="nucleotide sequence ID" value="NZ_SMTL01000007.1"/>
</dbReference>
<name>A0A4R5U9G8_9HYPH</name>
<reference evidence="2 3" key="1">
    <citation type="submission" date="2019-03" db="EMBL/GenBank/DDBJ databases">
        <title>Rhizobium sp. nov., an bacterium isolated from biocrust in Mu Us Desert.</title>
        <authorList>
            <person name="Lixiong L."/>
        </authorList>
    </citation>
    <scope>NUCLEOTIDE SEQUENCE [LARGE SCALE GENOMIC DNA]</scope>
    <source>
        <strain evidence="2 3">SPY-1</strain>
    </source>
</reference>